<dbReference type="Gene3D" id="3.90.70.10">
    <property type="entry name" value="Cysteine proteinases"/>
    <property type="match status" value="1"/>
</dbReference>
<dbReference type="InterPro" id="IPR052026">
    <property type="entry name" value="ExeA_AAA_ATPase_DNA-bind"/>
</dbReference>
<dbReference type="Proteomes" id="UP000019141">
    <property type="component" value="Unassembled WGS sequence"/>
</dbReference>
<dbReference type="Pfam" id="PF01471">
    <property type="entry name" value="PG_binding_1"/>
    <property type="match status" value="1"/>
</dbReference>
<dbReference type="PANTHER" id="PTHR35894:SF1">
    <property type="entry name" value="PHOSPHORIBULOKINASE _ URIDINE KINASE FAMILY"/>
    <property type="match status" value="1"/>
</dbReference>
<keyword evidence="5" id="KW-1185">Reference proteome</keyword>
<dbReference type="Gene3D" id="3.40.50.300">
    <property type="entry name" value="P-loop containing nucleotide triphosphate hydrolases"/>
    <property type="match status" value="1"/>
</dbReference>
<evidence type="ECO:0000313" key="4">
    <source>
        <dbReference type="EMBL" id="ETW99761.1"/>
    </source>
</evidence>
<comment type="caution">
    <text evidence="4">The sequence shown here is derived from an EMBL/GenBank/DDBJ whole genome shotgun (WGS) entry which is preliminary data.</text>
</comment>
<dbReference type="Gene3D" id="1.10.101.10">
    <property type="entry name" value="PGBD-like superfamily/PGBD"/>
    <property type="match status" value="1"/>
</dbReference>
<dbReference type="InterPro" id="IPR027417">
    <property type="entry name" value="P-loop_NTPase"/>
</dbReference>
<organism evidence="4 5">
    <name type="scientific">Entotheonella factor</name>
    <dbReference type="NCBI Taxonomy" id="1429438"/>
    <lineage>
        <taxon>Bacteria</taxon>
        <taxon>Pseudomonadati</taxon>
        <taxon>Nitrospinota/Tectimicrobiota group</taxon>
        <taxon>Candidatus Tectimicrobiota</taxon>
        <taxon>Candidatus Entotheonellia</taxon>
        <taxon>Candidatus Entotheonellales</taxon>
        <taxon>Candidatus Entotheonellaceae</taxon>
        <taxon>Candidatus Entotheonella</taxon>
    </lineage>
</organism>
<evidence type="ECO:0000256" key="1">
    <source>
        <dbReference type="SAM" id="MobiDB-lite"/>
    </source>
</evidence>
<dbReference type="SUPFAM" id="SSF52540">
    <property type="entry name" value="P-loop containing nucleoside triphosphate hydrolases"/>
    <property type="match status" value="1"/>
</dbReference>
<dbReference type="Pfam" id="PF13401">
    <property type="entry name" value="AAA_22"/>
    <property type="match status" value="1"/>
</dbReference>
<dbReference type="PANTHER" id="PTHR35894">
    <property type="entry name" value="GENERAL SECRETION PATHWAY PROTEIN A-RELATED"/>
    <property type="match status" value="1"/>
</dbReference>
<evidence type="ECO:0000259" key="3">
    <source>
        <dbReference type="SMART" id="SM00382"/>
    </source>
</evidence>
<keyword evidence="2" id="KW-0472">Membrane</keyword>
<gene>
    <name evidence="4" type="ORF">ETSY1_13765</name>
</gene>
<name>W4LQT3_ENTF1</name>
<feature type="domain" description="AAA+ ATPase" evidence="3">
    <location>
        <begin position="42"/>
        <end position="188"/>
    </location>
</feature>
<protein>
    <recommendedName>
        <fullName evidence="3">AAA+ ATPase domain-containing protein</fullName>
    </recommendedName>
</protein>
<keyword evidence="2" id="KW-1133">Transmembrane helix</keyword>
<dbReference type="SMART" id="SM00382">
    <property type="entry name" value="AAA"/>
    <property type="match status" value="1"/>
</dbReference>
<dbReference type="HOGENOM" id="CLU_024125_2_1_7"/>
<dbReference type="InterPro" id="IPR003593">
    <property type="entry name" value="AAA+_ATPase"/>
</dbReference>
<dbReference type="InterPro" id="IPR036365">
    <property type="entry name" value="PGBD-like_sf"/>
</dbReference>
<proteinExistence type="predicted"/>
<evidence type="ECO:0000313" key="5">
    <source>
        <dbReference type="Proteomes" id="UP000019141"/>
    </source>
</evidence>
<dbReference type="CDD" id="cd00009">
    <property type="entry name" value="AAA"/>
    <property type="match status" value="1"/>
</dbReference>
<feature type="region of interest" description="Disordered" evidence="1">
    <location>
        <begin position="330"/>
        <end position="364"/>
    </location>
</feature>
<dbReference type="AlphaFoldDB" id="W4LQT3"/>
<feature type="transmembrane region" description="Helical" evidence="2">
    <location>
        <begin position="287"/>
        <end position="307"/>
    </location>
</feature>
<dbReference type="SUPFAM" id="SSF47090">
    <property type="entry name" value="PGBD-like"/>
    <property type="match status" value="1"/>
</dbReference>
<dbReference type="EMBL" id="AZHW01000404">
    <property type="protein sequence ID" value="ETW99761.1"/>
    <property type="molecule type" value="Genomic_DNA"/>
</dbReference>
<accession>W4LQT3</accession>
<dbReference type="GO" id="GO:0016887">
    <property type="term" value="F:ATP hydrolysis activity"/>
    <property type="evidence" value="ECO:0007669"/>
    <property type="project" value="InterPro"/>
</dbReference>
<sequence>MYVSFFNLREQPFNLTPDPRFLFLSPQHEEALSHLLYGIYERKGFIAITGEVGTGKTLLCRTLLERLDRSVSTALIFNSYLTDLELLEAILSDFGLTCAEATRKAYIDTLNQYLLDEFTAGRNAVVIIDETQNMELAVLEQLRMLSNLETDDGKLLQVVLIGQPELRDKLALREMRQLDQRIAVRYHLHALTLQETRQYVLHRLSVAGGANAITFHSRAWSLMHRYCGGVPRRINVLCDRILMTAYVQGSRTITASIVKRSIRDLGDSQHVAPRHRRAGATPWGRRLAYGSLAAVLVAGLAGSVFFWPSIKPYVERLKLPRMFALTRLPAPPVSPSSAPASPSPRTPTPDSLRTAPSIPEPQSQMNTQLLQTLWRVKTRAEGGVTFSRRSRQAFRVSRAAQEMGLAITRFDTGMQQLQRLSRPCLIAVSLDPSTPQTTLWVFVQAQDDGILIYQEPEGITRISRRLFEQQWYGTVYLTLEASRYLGTMLTKGMQGEPIEKLQHVLQGLGYFQGPISGYFELQTLKAVKAFQRDHQLDVDGHVGPQTLMLLQHVGGPL</sequence>
<keyword evidence="2" id="KW-0812">Transmembrane</keyword>
<dbReference type="PATRIC" id="fig|1429438.4.peg.2747"/>
<reference evidence="4 5" key="1">
    <citation type="journal article" date="2014" name="Nature">
        <title>An environmental bacterial taxon with a large and distinct metabolic repertoire.</title>
        <authorList>
            <person name="Wilson M.C."/>
            <person name="Mori T."/>
            <person name="Ruckert C."/>
            <person name="Uria A.R."/>
            <person name="Helf M.J."/>
            <person name="Takada K."/>
            <person name="Gernert C."/>
            <person name="Steffens U.A."/>
            <person name="Heycke N."/>
            <person name="Schmitt S."/>
            <person name="Rinke C."/>
            <person name="Helfrich E.J."/>
            <person name="Brachmann A.O."/>
            <person name="Gurgui C."/>
            <person name="Wakimoto T."/>
            <person name="Kracht M."/>
            <person name="Crusemann M."/>
            <person name="Hentschel U."/>
            <person name="Abe I."/>
            <person name="Matsunaga S."/>
            <person name="Kalinowski J."/>
            <person name="Takeyama H."/>
            <person name="Piel J."/>
        </authorList>
    </citation>
    <scope>NUCLEOTIDE SEQUENCE [LARGE SCALE GENOMIC DNA]</scope>
    <source>
        <strain evidence="5">TSY1</strain>
    </source>
</reference>
<dbReference type="InterPro" id="IPR002477">
    <property type="entry name" value="Peptidoglycan-bd-like"/>
</dbReference>
<dbReference type="InterPro" id="IPR049945">
    <property type="entry name" value="AAA_22"/>
</dbReference>
<dbReference type="InterPro" id="IPR036366">
    <property type="entry name" value="PGBDSf"/>
</dbReference>
<evidence type="ECO:0000256" key="2">
    <source>
        <dbReference type="SAM" id="Phobius"/>
    </source>
</evidence>